<gene>
    <name evidence="1" type="ORF">NQ176_g553</name>
</gene>
<evidence type="ECO:0000313" key="2">
    <source>
        <dbReference type="Proteomes" id="UP001143910"/>
    </source>
</evidence>
<organism evidence="1 2">
    <name type="scientific">Zarea fungicola</name>
    <dbReference type="NCBI Taxonomy" id="93591"/>
    <lineage>
        <taxon>Eukaryota</taxon>
        <taxon>Fungi</taxon>
        <taxon>Dikarya</taxon>
        <taxon>Ascomycota</taxon>
        <taxon>Pezizomycotina</taxon>
        <taxon>Sordariomycetes</taxon>
        <taxon>Hypocreomycetidae</taxon>
        <taxon>Hypocreales</taxon>
        <taxon>Cordycipitaceae</taxon>
        <taxon>Zarea</taxon>
    </lineage>
</organism>
<accession>A0ACC1NXV3</accession>
<dbReference type="Proteomes" id="UP001143910">
    <property type="component" value="Unassembled WGS sequence"/>
</dbReference>
<reference evidence="1" key="1">
    <citation type="submission" date="2022-08" db="EMBL/GenBank/DDBJ databases">
        <title>Genome Sequence of Lecanicillium fungicola.</title>
        <authorList>
            <person name="Buettner E."/>
        </authorList>
    </citation>
    <scope>NUCLEOTIDE SEQUENCE</scope>
    <source>
        <strain evidence="1">Babe33</strain>
    </source>
</reference>
<evidence type="ECO:0000313" key="1">
    <source>
        <dbReference type="EMBL" id="KAJ2983618.1"/>
    </source>
</evidence>
<protein>
    <submittedName>
        <fullName evidence="1">Uncharacterized protein</fullName>
    </submittedName>
</protein>
<proteinExistence type="predicted"/>
<dbReference type="EMBL" id="JANJQO010000022">
    <property type="protein sequence ID" value="KAJ2983618.1"/>
    <property type="molecule type" value="Genomic_DNA"/>
</dbReference>
<comment type="caution">
    <text evidence="1">The sequence shown here is derived from an EMBL/GenBank/DDBJ whole genome shotgun (WGS) entry which is preliminary data.</text>
</comment>
<keyword evidence="2" id="KW-1185">Reference proteome</keyword>
<sequence length="518" mass="58021">MLERRSEEIKRIYVDEPFLSTELTLSTAEPRQKFQVHPFPALLALGIILIEIELCAPIESFRQSDHLSIDGQPHANTDHLAAKYVFANEALWKSRRRDSYVDVRTAIQACLEAESFMPQTDDINALRAAIDKKIVDPLKRLYNSWAIGDPIRPVEIEFADNRASMTPRRMPLPMTHNGDMDLPRMSSLRLSPTPSRPPVLGAIRSIMTSESWFKQFERLNYVLRAKGGEKSETSSSVRVAFLDSGVDQDLRSSLYAYYDFTENTNLSGQYTAHLTGAIRLFRRICDCADLYVGRVFEGPTANDRTADYMKKAIICAVRTWKVDLIIIPSGFQQTHKGMRLAIDEANSKNIILFAAASNYGNITEIAFPARLYAHEKVMCMFATNAAARSSPEFNPSPLEMAKFNFAILGEEILVPGQEALSGTSYSAVIAGAVAARVLDFAQQPDICNCIHEVDQLKSFAGIKSVFINMTKNAVDNLYHCIVPWKLLGPYASLDDIPSEQRQVIRLYICATLSRALAM</sequence>
<name>A0ACC1NXV3_9HYPO</name>